<keyword evidence="5" id="KW-1185">Reference proteome</keyword>
<dbReference type="InterPro" id="IPR008733">
    <property type="entry name" value="PEX11"/>
</dbReference>
<keyword evidence="2" id="KW-0576">Peroxisome</keyword>
<sequence>MDPVLRYCAVGRQLGYAMYMSLDTLTYLDAAGIRPSAAAKRLQREAYKAWFAGLVFNAVAGV</sequence>
<keyword evidence="1" id="KW-0472">Membrane</keyword>
<dbReference type="EMBL" id="JAVRRA010009202">
    <property type="protein sequence ID" value="KAK5251015.1"/>
    <property type="molecule type" value="Genomic_DNA"/>
</dbReference>
<dbReference type="Proteomes" id="UP001357485">
    <property type="component" value="Unassembled WGS sequence"/>
</dbReference>
<evidence type="ECO:0000256" key="1">
    <source>
        <dbReference type="ARBA" id="ARBA00023136"/>
    </source>
</evidence>
<comment type="subcellular location">
    <subcellularLocation>
        <location evidence="3">Peroxisome membrane</location>
    </subcellularLocation>
</comment>
<proteinExistence type="predicted"/>
<evidence type="ECO:0000256" key="2">
    <source>
        <dbReference type="ARBA" id="ARBA00023140"/>
    </source>
</evidence>
<accession>A0ABR0LWG6</accession>
<feature type="non-terminal residue" evidence="4">
    <location>
        <position position="62"/>
    </location>
</feature>
<protein>
    <submittedName>
        <fullName evidence="4">Peroxisomal membrane protein PMP27</fullName>
    </submittedName>
</protein>
<reference evidence="4 5" key="1">
    <citation type="submission" date="2023-08" db="EMBL/GenBank/DDBJ databases">
        <title>Black Yeasts Isolated from many extreme environments.</title>
        <authorList>
            <person name="Coleine C."/>
            <person name="Stajich J.E."/>
            <person name="Selbmann L."/>
        </authorList>
    </citation>
    <scope>NUCLEOTIDE SEQUENCE [LARGE SCALE GENOMIC DNA]</scope>
    <source>
        <strain evidence="4 5">CCFEE 536</strain>
    </source>
</reference>
<organism evidence="4 5">
    <name type="scientific">Cryomyces antarcticus</name>
    <dbReference type="NCBI Taxonomy" id="329879"/>
    <lineage>
        <taxon>Eukaryota</taxon>
        <taxon>Fungi</taxon>
        <taxon>Dikarya</taxon>
        <taxon>Ascomycota</taxon>
        <taxon>Pezizomycotina</taxon>
        <taxon>Dothideomycetes</taxon>
        <taxon>Dothideomycetes incertae sedis</taxon>
        <taxon>Cryomyces</taxon>
    </lineage>
</organism>
<name>A0ABR0LWG6_9PEZI</name>
<evidence type="ECO:0000313" key="4">
    <source>
        <dbReference type="EMBL" id="KAK5251015.1"/>
    </source>
</evidence>
<comment type="caution">
    <text evidence="4">The sequence shown here is derived from an EMBL/GenBank/DDBJ whole genome shotgun (WGS) entry which is preliminary data.</text>
</comment>
<dbReference type="Pfam" id="PF05648">
    <property type="entry name" value="PEX11"/>
    <property type="match status" value="1"/>
</dbReference>
<evidence type="ECO:0000256" key="3">
    <source>
        <dbReference type="ARBA" id="ARBA00046271"/>
    </source>
</evidence>
<evidence type="ECO:0000313" key="5">
    <source>
        <dbReference type="Proteomes" id="UP001357485"/>
    </source>
</evidence>
<gene>
    <name evidence="4" type="primary">PEX11_1</name>
    <name evidence="4" type="ORF">LTR16_005831</name>
</gene>